<feature type="coiled-coil region" evidence="7">
    <location>
        <begin position="550"/>
        <end position="577"/>
    </location>
</feature>
<dbReference type="Proteomes" id="UP000391919">
    <property type="component" value="Unassembled WGS sequence"/>
</dbReference>
<feature type="domain" description="SSD" evidence="9">
    <location>
        <begin position="894"/>
        <end position="1022"/>
    </location>
</feature>
<feature type="transmembrane region" description="Helical" evidence="8">
    <location>
        <begin position="966"/>
        <end position="986"/>
    </location>
</feature>
<comment type="caution">
    <text evidence="10">The sequence shown here is derived from an EMBL/GenBank/DDBJ whole genome shotgun (WGS) entry which is preliminary data.</text>
</comment>
<evidence type="ECO:0000256" key="5">
    <source>
        <dbReference type="ARBA" id="ARBA00022989"/>
    </source>
</evidence>
<dbReference type="AlphaFoldDB" id="A0A5J4J9G3"/>
<comment type="similarity">
    <text evidence="2">Belongs to the resistance-nodulation-cell division (RND) (TC 2.A.6) family. MmpL subfamily.</text>
</comment>
<keyword evidence="3" id="KW-1003">Cell membrane</keyword>
<feature type="transmembrane region" description="Helical" evidence="8">
    <location>
        <begin position="282"/>
        <end position="301"/>
    </location>
</feature>
<evidence type="ECO:0000256" key="7">
    <source>
        <dbReference type="SAM" id="Coils"/>
    </source>
</evidence>
<keyword evidence="4 8" id="KW-0812">Transmembrane</keyword>
<dbReference type="InterPro" id="IPR050545">
    <property type="entry name" value="Mycobact_MmpL"/>
</dbReference>
<organism evidence="10 11">
    <name type="scientific">Weizmannia acidilactici</name>
    <dbReference type="NCBI Taxonomy" id="2607726"/>
    <lineage>
        <taxon>Bacteria</taxon>
        <taxon>Bacillati</taxon>
        <taxon>Bacillota</taxon>
        <taxon>Bacilli</taxon>
        <taxon>Bacillales</taxon>
        <taxon>Bacillaceae</taxon>
        <taxon>Heyndrickxia</taxon>
    </lineage>
</organism>
<name>A0A5J4J9G3_9BACI</name>
<dbReference type="Gene3D" id="1.10.287.950">
    <property type="entry name" value="Methyl-accepting chemotaxis protein"/>
    <property type="match status" value="1"/>
</dbReference>
<feature type="transmembrane region" description="Helical" evidence="8">
    <location>
        <begin position="992"/>
        <end position="1016"/>
    </location>
</feature>
<accession>A0A5J4J9G3</accession>
<feature type="transmembrane region" description="Helical" evidence="8">
    <location>
        <begin position="891"/>
        <end position="917"/>
    </location>
</feature>
<dbReference type="RefSeq" id="WP_151697994.1">
    <property type="nucleotide sequence ID" value="NZ_BKZP01000033.1"/>
</dbReference>
<proteinExistence type="inferred from homology"/>
<dbReference type="PANTHER" id="PTHR33406">
    <property type="entry name" value="MEMBRANE PROTEIN MJ1562-RELATED"/>
    <property type="match status" value="1"/>
</dbReference>
<feature type="transmembrane region" description="Helical" evidence="8">
    <location>
        <begin position="205"/>
        <end position="223"/>
    </location>
</feature>
<dbReference type="PROSITE" id="PS50156">
    <property type="entry name" value="SSD"/>
    <property type="match status" value="1"/>
</dbReference>
<dbReference type="Pfam" id="PF03176">
    <property type="entry name" value="MMPL"/>
    <property type="match status" value="2"/>
</dbReference>
<feature type="transmembrane region" description="Helical" evidence="8">
    <location>
        <begin position="923"/>
        <end position="945"/>
    </location>
</feature>
<dbReference type="GO" id="GO:0005886">
    <property type="term" value="C:plasma membrane"/>
    <property type="evidence" value="ECO:0007669"/>
    <property type="project" value="UniProtKB-SubCell"/>
</dbReference>
<evidence type="ECO:0000256" key="8">
    <source>
        <dbReference type="SAM" id="Phobius"/>
    </source>
</evidence>
<dbReference type="SUPFAM" id="SSF58104">
    <property type="entry name" value="Methyl-accepting chemotaxis protein (MCP) signaling domain"/>
    <property type="match status" value="1"/>
</dbReference>
<reference evidence="10 11" key="1">
    <citation type="submission" date="2019-09" db="EMBL/GenBank/DDBJ databases">
        <title>Draft genome sequence of Bacillus sp. JC-7.</title>
        <authorList>
            <person name="Tanaka N."/>
            <person name="Shiwa Y."/>
            <person name="Fujita N."/>
            <person name="Tanasupawat S."/>
        </authorList>
    </citation>
    <scope>NUCLEOTIDE SEQUENCE [LARGE SCALE GENOMIC DNA]</scope>
    <source>
        <strain evidence="10 11">JC-7</strain>
    </source>
</reference>
<protein>
    <submittedName>
        <fullName evidence="10">Transporter</fullName>
    </submittedName>
</protein>
<evidence type="ECO:0000256" key="2">
    <source>
        <dbReference type="ARBA" id="ARBA00010157"/>
    </source>
</evidence>
<keyword evidence="6 8" id="KW-0472">Membrane</keyword>
<dbReference type="InterPro" id="IPR000731">
    <property type="entry name" value="SSD"/>
</dbReference>
<dbReference type="PANTHER" id="PTHR33406:SF6">
    <property type="entry name" value="MEMBRANE PROTEIN YDGH-RELATED"/>
    <property type="match status" value="1"/>
</dbReference>
<keyword evidence="11" id="KW-1185">Reference proteome</keyword>
<evidence type="ECO:0000256" key="1">
    <source>
        <dbReference type="ARBA" id="ARBA00004651"/>
    </source>
</evidence>
<feature type="transmembrane region" description="Helical" evidence="8">
    <location>
        <begin position="351"/>
        <end position="375"/>
    </location>
</feature>
<dbReference type="EMBL" id="BKZQ01000050">
    <property type="protein sequence ID" value="GER71476.1"/>
    <property type="molecule type" value="Genomic_DNA"/>
</dbReference>
<keyword evidence="5 8" id="KW-1133">Transmembrane helix</keyword>
<dbReference type="Gene3D" id="1.20.1640.10">
    <property type="entry name" value="Multidrug efflux transporter AcrB transmembrane domain"/>
    <property type="match status" value="2"/>
</dbReference>
<evidence type="ECO:0000256" key="4">
    <source>
        <dbReference type="ARBA" id="ARBA00022692"/>
    </source>
</evidence>
<comment type="subcellular location">
    <subcellularLocation>
        <location evidence="1">Cell membrane</location>
        <topology evidence="1">Multi-pass membrane protein</topology>
    </subcellularLocation>
</comment>
<evidence type="ECO:0000256" key="6">
    <source>
        <dbReference type="ARBA" id="ARBA00023136"/>
    </source>
</evidence>
<sequence>MKRIVQFRWVVVLLWAAAGILLAWKAPAMDPLVREKGQITVPRGYASSLADEIKSRHDDAGSDTTSVMIVFHGREKLSASDMDHIRNTVGRLESNKKQYAIQNMTTHFNDPSLKSQLVSKDGKTVMVVAQVDAGGKPFKSVRADLQKAVQTPGVEAMMTGNKLINEDVTDSSQAGLKKTETITVIFILVVLVLVYRSVVAPIIPLLTVGISYMISQFIVAILADKFDFPVSNFTQIFLVAVLFGIGTDYCILLLSRFKEELAKGNEVLPAIATTYKSAGKTVLFSGIAVLIGFASIGLASFKLYQSASAVAIGVVVLLCALFSIVPFFMATLKKGLFWPVRGEISHRESKIWERAGLFSLARPFLALAIVALLTVPLSVSYDGKLSFNSLDELGNGYDAVKAFNIISDSFGAGKVMPVEVVLENDESVKSKDYLALIEKISADLDKVKDVAQVQSATRPDGSIMKEIYVKNQAKTLSEGIEKSNNGIGKIKSGLKEASQFLADSKSKFKEATDGIGQLQTGTEKIAASMGDLNTSLSQIENGIRSGSQGAEQLKTGVKKAQDQARELQSGFNQLYEKYQQVETGINQFIEQTGQLPSDIPQQLQTLEASYQAFLKDHPEVKNDPQFQKLQQEMVMLGIGSSSGTIAELYSRIHTMTSTLEMVNEKLGAISTALGQFADGFTPIIQGLNQLQSGINKTADGQNQVIQKIPSIQKGLQGIADGQARLQSGFNTFGTKINQLSDGLDSGAKGLGKIKAGLYDAGSYLNDLSDETTMEQSGIYIPDELLANADYQKALNHYISKDGKMVTFNITLNENPYSNGAMATIDDIGKAVKDAVKGTKLENAHIGIGGVSSINHDLNKMSKADYSRTVTYMMIGVTLALMIFLRSLMMPLYLLASLLLTYYASVGLAELIFVHLLGYPGISWAVPFFGFVILIALGTDYSIFLMERFNEYQDLPVRKGILLSMKNMGTVIISAAIILSGTFAAMMPSGVLSLLQIATLTLTGLLLYAFVILPLFVPVIVKVLGKANWWPFIASKE</sequence>
<evidence type="ECO:0000313" key="11">
    <source>
        <dbReference type="Proteomes" id="UP000391919"/>
    </source>
</evidence>
<dbReference type="SUPFAM" id="SSF82866">
    <property type="entry name" value="Multidrug efflux transporter AcrB transmembrane domain"/>
    <property type="match status" value="2"/>
</dbReference>
<evidence type="ECO:0000256" key="3">
    <source>
        <dbReference type="ARBA" id="ARBA00022475"/>
    </source>
</evidence>
<feature type="transmembrane region" description="Helical" evidence="8">
    <location>
        <begin position="307"/>
        <end position="330"/>
    </location>
</feature>
<feature type="transmembrane region" description="Helical" evidence="8">
    <location>
        <begin position="868"/>
        <end position="884"/>
    </location>
</feature>
<keyword evidence="7" id="KW-0175">Coiled coil</keyword>
<evidence type="ECO:0000259" key="9">
    <source>
        <dbReference type="PROSITE" id="PS50156"/>
    </source>
</evidence>
<evidence type="ECO:0000313" key="10">
    <source>
        <dbReference type="EMBL" id="GER71476.1"/>
    </source>
</evidence>
<gene>
    <name evidence="10" type="ORF">BpJC7_27790</name>
</gene>
<feature type="transmembrane region" description="Helical" evidence="8">
    <location>
        <begin position="181"/>
        <end position="198"/>
    </location>
</feature>
<dbReference type="InterPro" id="IPR004869">
    <property type="entry name" value="MMPL_dom"/>
</dbReference>
<feature type="transmembrane region" description="Helical" evidence="8">
    <location>
        <begin position="235"/>
        <end position="254"/>
    </location>
</feature>